<dbReference type="Proteomes" id="UP000290815">
    <property type="component" value="Chromosome"/>
</dbReference>
<keyword evidence="1" id="KW-0472">Membrane</keyword>
<name>A0A449AVX5_9BACT</name>
<evidence type="ECO:0000313" key="2">
    <source>
        <dbReference type="EMBL" id="VEU70780.1"/>
    </source>
</evidence>
<feature type="transmembrane region" description="Helical" evidence="1">
    <location>
        <begin position="134"/>
        <end position="155"/>
    </location>
</feature>
<dbReference type="EMBL" id="LR215024">
    <property type="protein sequence ID" value="VEU70780.1"/>
    <property type="molecule type" value="Genomic_DNA"/>
</dbReference>
<feature type="transmembrane region" description="Helical" evidence="1">
    <location>
        <begin position="104"/>
        <end position="128"/>
    </location>
</feature>
<feature type="transmembrane region" description="Helical" evidence="1">
    <location>
        <begin position="21"/>
        <end position="45"/>
    </location>
</feature>
<dbReference type="RefSeq" id="WP_044888885.1">
    <property type="nucleotide sequence ID" value="NZ_LR215024.1"/>
</dbReference>
<dbReference type="KEGG" id="mgly:NCTC10194_00569"/>
<accession>A0A449AVX5</accession>
<keyword evidence="1" id="KW-0812">Transmembrane</keyword>
<sequence>MYKQILNYLNFLKVVVFSKKITWILLILFIALNIIVDIVLAVLQINMNKNMVIFIMAFVQILFTIFYSSLIYVNIFKELEEEGLEILTLSKPLSRKNIYIAKTIFCVLFSLVFGLVLMLNNLFLAIAIGYYNIIIFYLLISFFSFAIVFNFFGSIASLMAYRLNTKIAMTLPFIVTAPLMIGGVILNNYSTSTANNFGYYLNLKYQDNLSGRISNTEQFYLNEKQDNFFIVPNGYKNENLSEKQKQFLEAAYNASNNNEVAIYSWLAIPYQFLDIFNIENQNIFDQNLNKNNLENVLYYNKLDSYIYKYKLNQTANLKLYNFTNESENEAFFLIPGALKNETSRDNIYNTNLIYARENANNFNIEFPEDKFVFAASDNLVGQIKWIYIKEVLEDSEFKKYAKEFFDKIEKSLNQSTEANLDIKNLIIQKISEELENNDSFLNRYTSYMTNVFNPNSIENKIIKTDTEKKIYLATALIYYLYFAQNNSILMESILLNDNQQNGYAPQQFSFQINNHQYLIGGYSSYIPVQEVKNIDGEDKIIIRYNLHQSDNYLFQKTKEVYELQRTNQIVSKLGYSIIWTLLVAGLLVLNAYKHTKKDYK</sequence>
<feature type="transmembrane region" description="Helical" evidence="1">
    <location>
        <begin position="573"/>
        <end position="592"/>
    </location>
</feature>
<keyword evidence="3" id="KW-1185">Reference proteome</keyword>
<protein>
    <submittedName>
        <fullName evidence="2">ABC-type transport system involved in multi-copper enzyme maturation, permease component</fullName>
    </submittedName>
</protein>
<feature type="transmembrane region" description="Helical" evidence="1">
    <location>
        <begin position="51"/>
        <end position="73"/>
    </location>
</feature>
<dbReference type="AlphaFoldDB" id="A0A449AVX5"/>
<gene>
    <name evidence="2" type="ORF">NCTC10194_00569</name>
</gene>
<organism evidence="2 3">
    <name type="scientific">Mycoplasmopsis glycophila</name>
    <dbReference type="NCBI Taxonomy" id="171285"/>
    <lineage>
        <taxon>Bacteria</taxon>
        <taxon>Bacillati</taxon>
        <taxon>Mycoplasmatota</taxon>
        <taxon>Mycoplasmoidales</taxon>
        <taxon>Metamycoplasmataceae</taxon>
        <taxon>Mycoplasmopsis</taxon>
    </lineage>
</organism>
<keyword evidence="1" id="KW-1133">Transmembrane helix</keyword>
<evidence type="ECO:0000256" key="1">
    <source>
        <dbReference type="SAM" id="Phobius"/>
    </source>
</evidence>
<reference evidence="2 3" key="1">
    <citation type="submission" date="2019-01" db="EMBL/GenBank/DDBJ databases">
        <authorList>
            <consortium name="Pathogen Informatics"/>
        </authorList>
    </citation>
    <scope>NUCLEOTIDE SEQUENCE [LARGE SCALE GENOMIC DNA]</scope>
    <source>
        <strain evidence="2 3">NCTC10194</strain>
    </source>
</reference>
<evidence type="ECO:0000313" key="3">
    <source>
        <dbReference type="Proteomes" id="UP000290815"/>
    </source>
</evidence>
<feature type="transmembrane region" description="Helical" evidence="1">
    <location>
        <begin position="167"/>
        <end position="186"/>
    </location>
</feature>
<proteinExistence type="predicted"/>